<name>A0A2H3JFU5_WOLCO</name>
<gene>
    <name evidence="1" type="ORF">WOLCODRAFT_79174</name>
</gene>
<reference evidence="1 2" key="1">
    <citation type="journal article" date="2012" name="Science">
        <title>The Paleozoic origin of enzymatic lignin decomposition reconstructed from 31 fungal genomes.</title>
        <authorList>
            <person name="Floudas D."/>
            <person name="Binder M."/>
            <person name="Riley R."/>
            <person name="Barry K."/>
            <person name="Blanchette R.A."/>
            <person name="Henrissat B."/>
            <person name="Martinez A.T."/>
            <person name="Otillar R."/>
            <person name="Spatafora J.W."/>
            <person name="Yadav J.S."/>
            <person name="Aerts A."/>
            <person name="Benoit I."/>
            <person name="Boyd A."/>
            <person name="Carlson A."/>
            <person name="Copeland A."/>
            <person name="Coutinho P.M."/>
            <person name="de Vries R.P."/>
            <person name="Ferreira P."/>
            <person name="Findley K."/>
            <person name="Foster B."/>
            <person name="Gaskell J."/>
            <person name="Glotzer D."/>
            <person name="Gorecki P."/>
            <person name="Heitman J."/>
            <person name="Hesse C."/>
            <person name="Hori C."/>
            <person name="Igarashi K."/>
            <person name="Jurgens J.A."/>
            <person name="Kallen N."/>
            <person name="Kersten P."/>
            <person name="Kohler A."/>
            <person name="Kuees U."/>
            <person name="Kumar T.K.A."/>
            <person name="Kuo A."/>
            <person name="LaButti K."/>
            <person name="Larrondo L.F."/>
            <person name="Lindquist E."/>
            <person name="Ling A."/>
            <person name="Lombard V."/>
            <person name="Lucas S."/>
            <person name="Lundell T."/>
            <person name="Martin R."/>
            <person name="McLaughlin D.J."/>
            <person name="Morgenstern I."/>
            <person name="Morin E."/>
            <person name="Murat C."/>
            <person name="Nagy L.G."/>
            <person name="Nolan M."/>
            <person name="Ohm R.A."/>
            <person name="Patyshakuliyeva A."/>
            <person name="Rokas A."/>
            <person name="Ruiz-Duenas F.J."/>
            <person name="Sabat G."/>
            <person name="Salamov A."/>
            <person name="Samejima M."/>
            <person name="Schmutz J."/>
            <person name="Slot J.C."/>
            <person name="St John F."/>
            <person name="Stenlid J."/>
            <person name="Sun H."/>
            <person name="Sun S."/>
            <person name="Syed K."/>
            <person name="Tsang A."/>
            <person name="Wiebenga A."/>
            <person name="Young D."/>
            <person name="Pisabarro A."/>
            <person name="Eastwood D.C."/>
            <person name="Martin F."/>
            <person name="Cullen D."/>
            <person name="Grigoriev I.V."/>
            <person name="Hibbett D.S."/>
        </authorList>
    </citation>
    <scope>NUCLEOTIDE SEQUENCE [LARGE SCALE GENOMIC DNA]</scope>
    <source>
        <strain evidence="1 2">MD-104</strain>
    </source>
</reference>
<evidence type="ECO:0008006" key="3">
    <source>
        <dbReference type="Google" id="ProtNLM"/>
    </source>
</evidence>
<dbReference type="AlphaFoldDB" id="A0A2H3JFU5"/>
<organism evidence="1 2">
    <name type="scientific">Wolfiporia cocos (strain MD-104)</name>
    <name type="common">Brown rot fungus</name>
    <dbReference type="NCBI Taxonomy" id="742152"/>
    <lineage>
        <taxon>Eukaryota</taxon>
        <taxon>Fungi</taxon>
        <taxon>Dikarya</taxon>
        <taxon>Basidiomycota</taxon>
        <taxon>Agaricomycotina</taxon>
        <taxon>Agaricomycetes</taxon>
        <taxon>Polyporales</taxon>
        <taxon>Phaeolaceae</taxon>
        <taxon>Wolfiporia</taxon>
    </lineage>
</organism>
<sequence length="68" mass="7607">CYVNSYEKNNWAQLLLAVEFAYNNTASETTKNSPFLVELRRYPHAGPANLTASSNADLNDIALSQETR</sequence>
<dbReference type="EMBL" id="KB467832">
    <property type="protein sequence ID" value="PCH34867.1"/>
    <property type="molecule type" value="Genomic_DNA"/>
</dbReference>
<dbReference type="OrthoDB" id="3364639at2759"/>
<protein>
    <recommendedName>
        <fullName evidence="3">Integrase catalytic domain-containing protein</fullName>
    </recommendedName>
</protein>
<accession>A0A2H3JFU5</accession>
<keyword evidence="2" id="KW-1185">Reference proteome</keyword>
<dbReference type="Proteomes" id="UP000218811">
    <property type="component" value="Unassembled WGS sequence"/>
</dbReference>
<evidence type="ECO:0000313" key="2">
    <source>
        <dbReference type="Proteomes" id="UP000218811"/>
    </source>
</evidence>
<evidence type="ECO:0000313" key="1">
    <source>
        <dbReference type="EMBL" id="PCH34867.1"/>
    </source>
</evidence>
<proteinExistence type="predicted"/>
<feature type="non-terminal residue" evidence="1">
    <location>
        <position position="1"/>
    </location>
</feature>